<accession>A0A0R1U4Z6</accession>
<evidence type="ECO:0000313" key="2">
    <source>
        <dbReference type="Proteomes" id="UP000050816"/>
    </source>
</evidence>
<dbReference type="AlphaFoldDB" id="A0A0R1U4Z6"/>
<dbReference type="InterPro" id="IPR015231">
    <property type="entry name" value="DUF1934"/>
</dbReference>
<reference evidence="1 2" key="1">
    <citation type="journal article" date="2015" name="Genome Announc.">
        <title>Expanding the biotechnology potential of lactobacilli through comparative genomics of 213 strains and associated genera.</title>
        <authorList>
            <person name="Sun Z."/>
            <person name="Harris H.M."/>
            <person name="McCann A."/>
            <person name="Guo C."/>
            <person name="Argimon S."/>
            <person name="Zhang W."/>
            <person name="Yang X."/>
            <person name="Jeffery I.B."/>
            <person name="Cooney J.C."/>
            <person name="Kagawa T.F."/>
            <person name="Liu W."/>
            <person name="Song Y."/>
            <person name="Salvetti E."/>
            <person name="Wrobel A."/>
            <person name="Rasinkangas P."/>
            <person name="Parkhill J."/>
            <person name="Rea M.C."/>
            <person name="O'Sullivan O."/>
            <person name="Ritari J."/>
            <person name="Douillard F.P."/>
            <person name="Paul Ross R."/>
            <person name="Yang R."/>
            <person name="Briner A.E."/>
            <person name="Felis G.E."/>
            <person name="de Vos W.M."/>
            <person name="Barrangou R."/>
            <person name="Klaenhammer T.R."/>
            <person name="Caufield P.W."/>
            <person name="Cui Y."/>
            <person name="Zhang H."/>
            <person name="O'Toole P.W."/>
        </authorList>
    </citation>
    <scope>NUCLEOTIDE SEQUENCE [LARGE SCALE GENOMIC DNA]</scope>
    <source>
        <strain evidence="1 2">DSM 15946</strain>
    </source>
</reference>
<protein>
    <recommendedName>
        <fullName evidence="3">DUF1934 domain-containing protein</fullName>
    </recommendedName>
</protein>
<dbReference type="EMBL" id="AZFK01000077">
    <property type="protein sequence ID" value="KRL88317.1"/>
    <property type="molecule type" value="Genomic_DNA"/>
</dbReference>
<gene>
    <name evidence="1" type="ORF">FC43_GL000249</name>
</gene>
<dbReference type="Proteomes" id="UP000050816">
    <property type="component" value="Unassembled WGS sequence"/>
</dbReference>
<evidence type="ECO:0000313" key="1">
    <source>
        <dbReference type="EMBL" id="KRL88317.1"/>
    </source>
</evidence>
<name>A0A0R1U4Z6_9LACO</name>
<sequence length="144" mass="16595">MKMIKTETAVQVSLKIEAMIDGEFERFTFQEAGRLVSLNDHQHYLTYTEHQVGQATPVRMRLDAGALSVTRNGARRTRLQFNPQEPTLSHYRTEYGVLSLQVETAEAVSEMDWAAAQGHLRLRYRLRNESGLIGNYYLDLSFER</sequence>
<dbReference type="PATRIC" id="fig|1423760.3.peg.267"/>
<dbReference type="SUPFAM" id="SSF50814">
    <property type="entry name" value="Lipocalins"/>
    <property type="match status" value="1"/>
</dbReference>
<proteinExistence type="predicted"/>
<evidence type="ECO:0008006" key="3">
    <source>
        <dbReference type="Google" id="ProtNLM"/>
    </source>
</evidence>
<comment type="caution">
    <text evidence="1">The sequence shown here is derived from an EMBL/GenBank/DDBJ whole genome shotgun (WGS) entry which is preliminary data.</text>
</comment>
<dbReference type="InterPro" id="IPR012674">
    <property type="entry name" value="Calycin"/>
</dbReference>
<dbReference type="Gene3D" id="2.40.128.20">
    <property type="match status" value="1"/>
</dbReference>
<dbReference type="Pfam" id="PF09148">
    <property type="entry name" value="DUF1934"/>
    <property type="match status" value="1"/>
</dbReference>
<organism evidence="1 2">
    <name type="scientific">Limosilactobacillus ingluviei DSM 15946</name>
    <dbReference type="NCBI Taxonomy" id="1423760"/>
    <lineage>
        <taxon>Bacteria</taxon>
        <taxon>Bacillati</taxon>
        <taxon>Bacillota</taxon>
        <taxon>Bacilli</taxon>
        <taxon>Lactobacillales</taxon>
        <taxon>Lactobacillaceae</taxon>
        <taxon>Limosilactobacillus</taxon>
    </lineage>
</organism>